<dbReference type="Pfam" id="PF00035">
    <property type="entry name" value="dsrm"/>
    <property type="match status" value="2"/>
</dbReference>
<sequence length="205" mass="23052">KEFMSSFKEPEQCAESGEGPLRLASSRPVRCTIFLVRMDAVSTSSPGVHERFMHKNRLKEYAQRSALPLPVYQTMNEGSQCAPLFRSTVIVDGLAFSSSQTFVRLRESEQNVARVALEGIYRKIKQEGCPLIRVDTTFCKSILNEYAVKMNMDKPIYTCSQSDVFLRAFISTVLFNGTMYKGVVRRNKKEAEQLAACVAIESILG</sequence>
<feature type="non-terminal residue" evidence="5">
    <location>
        <position position="1"/>
    </location>
</feature>
<dbReference type="EMBL" id="GDJX01020291">
    <property type="protein sequence ID" value="JAT47645.1"/>
    <property type="molecule type" value="Transcribed_RNA"/>
</dbReference>
<keyword evidence="1" id="KW-0677">Repeat</keyword>
<feature type="non-terminal residue" evidence="5">
    <location>
        <position position="205"/>
    </location>
</feature>
<proteinExistence type="predicted"/>
<organism evidence="5">
    <name type="scientific">Anthurium amnicola</name>
    <dbReference type="NCBI Taxonomy" id="1678845"/>
    <lineage>
        <taxon>Eukaryota</taxon>
        <taxon>Viridiplantae</taxon>
        <taxon>Streptophyta</taxon>
        <taxon>Embryophyta</taxon>
        <taxon>Tracheophyta</taxon>
        <taxon>Spermatophyta</taxon>
        <taxon>Magnoliopsida</taxon>
        <taxon>Liliopsida</taxon>
        <taxon>Araceae</taxon>
        <taxon>Pothoideae</taxon>
        <taxon>Potheae</taxon>
        <taxon>Anthurium</taxon>
    </lineage>
</organism>
<dbReference type="SUPFAM" id="SSF54768">
    <property type="entry name" value="dsRNA-binding domain-like"/>
    <property type="match status" value="2"/>
</dbReference>
<dbReference type="Gene3D" id="3.30.160.20">
    <property type="match status" value="2"/>
</dbReference>
<evidence type="ECO:0000256" key="3">
    <source>
        <dbReference type="ARBA" id="ARBA00037597"/>
    </source>
</evidence>
<dbReference type="SMART" id="SM00358">
    <property type="entry name" value="DSRM"/>
    <property type="match status" value="2"/>
</dbReference>
<keyword evidence="2" id="KW-0694">RNA-binding</keyword>
<protein>
    <submittedName>
        <fullName evidence="5">Double-stranded RNA-binding protein 4</fullName>
    </submittedName>
</protein>
<dbReference type="PANTHER" id="PTHR46031">
    <property type="match status" value="1"/>
</dbReference>
<evidence type="ECO:0000256" key="2">
    <source>
        <dbReference type="ARBA" id="ARBA00022884"/>
    </source>
</evidence>
<feature type="domain" description="DRBM" evidence="4">
    <location>
        <begin position="139"/>
        <end position="204"/>
    </location>
</feature>
<name>A0A1D1XZ50_9ARAE</name>
<dbReference type="InterPro" id="IPR014720">
    <property type="entry name" value="dsRBD_dom"/>
</dbReference>
<evidence type="ECO:0000313" key="5">
    <source>
        <dbReference type="EMBL" id="JAT47645.1"/>
    </source>
</evidence>
<comment type="function">
    <text evidence="3">Binds double-stranded RNA.</text>
</comment>
<reference evidence="5" key="1">
    <citation type="submission" date="2015-07" db="EMBL/GenBank/DDBJ databases">
        <title>Transcriptome Assembly of Anthurium amnicola.</title>
        <authorList>
            <person name="Suzuki J."/>
        </authorList>
    </citation>
    <scope>NUCLEOTIDE SEQUENCE</scope>
</reference>
<accession>A0A1D1XZ50</accession>
<dbReference type="GO" id="GO:0003723">
    <property type="term" value="F:RNA binding"/>
    <property type="evidence" value="ECO:0007669"/>
    <property type="project" value="UniProtKB-KW"/>
</dbReference>
<dbReference type="PANTHER" id="PTHR46031:SF37">
    <property type="entry name" value="DRBM DOMAIN-CONTAINING PROTEIN"/>
    <property type="match status" value="1"/>
</dbReference>
<evidence type="ECO:0000256" key="1">
    <source>
        <dbReference type="ARBA" id="ARBA00022737"/>
    </source>
</evidence>
<evidence type="ECO:0000259" key="4">
    <source>
        <dbReference type="SMART" id="SM00358"/>
    </source>
</evidence>
<gene>
    <name evidence="5" type="primary">DRB4_6</name>
    <name evidence="5" type="ORF">g.34635</name>
</gene>
<feature type="domain" description="DRBM" evidence="4">
    <location>
        <begin position="54"/>
        <end position="121"/>
    </location>
</feature>
<dbReference type="AlphaFoldDB" id="A0A1D1XZ50"/>